<reference evidence="2" key="1">
    <citation type="submission" date="2020-05" db="EMBL/GenBank/DDBJ databases">
        <title>Chitinophaga laudate sp. nov., isolated from a tropical peat swamp.</title>
        <authorList>
            <person name="Goh C.B.S."/>
            <person name="Lee M.S."/>
            <person name="Parimannan S."/>
            <person name="Pasbakhsh P."/>
            <person name="Yule C.M."/>
            <person name="Rajandas H."/>
            <person name="Loke S."/>
            <person name="Croft L."/>
            <person name="Tan J.B.L."/>
        </authorList>
    </citation>
    <scope>NUCLEOTIDE SEQUENCE</scope>
    <source>
        <strain evidence="2">Mgbs1</strain>
    </source>
</reference>
<gene>
    <name evidence="2" type="ORF">ECE50_003810</name>
</gene>
<name>A0A9Q5GV41_9BACT</name>
<dbReference type="InterPro" id="IPR026444">
    <property type="entry name" value="Secre_tail"/>
</dbReference>
<feature type="domain" description="Secretion system C-terminal sorting" evidence="1">
    <location>
        <begin position="526"/>
        <end position="595"/>
    </location>
</feature>
<dbReference type="AlphaFoldDB" id="A0A9Q5GV41"/>
<sequence>MNKFLPLFIIGVLMHFSHVKAQNADYLYYNQALPYHHYKAAGIVIDTPASASSPKQAFLLWSANAPADSTRSTLSLDQFDANGNFLQQRVIPQTGRTLPYLLPKKIIRMRKGNGYYLLGYVIKSPNPVGGVGVYSTPVVLRLDKLLNPVWVEKLHFAAVSVNTEALIEYNDIIESELTGEIILAGRYSPKPTAITRVLVTRLKASGTILWNYVYKINTGCSANALSLTEAGDGGIVLTGYTEECNGSISGPQQTLFFHLKSGGTVVNSWMYTGNPASAGYKIIKREKDQFLITGYLDQVVPTGLTNKQIQLLDVKQDGTLNSMFLTGDKGYETGNDLILKDLGNNVYYLYFTGYTSSYYQQPATEAYFGWFKYDVGSLNLIEFNTFPAQVSYYNRTGVAIKAAGKDKFAILANGDYKSNGGPANSFSNVLVRDLQSGTGDCYKAHQPPVEPYKQAPKDLGAKEDVLDFKEYTETFKKGLKVYAEKLCGQLVIDAADALNAGIIEKAVPVNDAPQATSGHQAALVKVYPNPATSQIFVEFTRPVKEKIQIKIFGADMRLLRQQEASDHTRKSVSLDGLPAGLYFIQVGSRSHQEIFKIRKD</sequence>
<organism evidence="2 3">
    <name type="scientific">Chitinophaga solisilvae</name>
    <dbReference type="NCBI Taxonomy" id="1233460"/>
    <lineage>
        <taxon>Bacteria</taxon>
        <taxon>Pseudomonadati</taxon>
        <taxon>Bacteroidota</taxon>
        <taxon>Chitinophagia</taxon>
        <taxon>Chitinophagales</taxon>
        <taxon>Chitinophagaceae</taxon>
        <taxon>Chitinophaga</taxon>
    </lineage>
</organism>
<proteinExistence type="predicted"/>
<comment type="caution">
    <text evidence="2">The sequence shown here is derived from an EMBL/GenBank/DDBJ whole genome shotgun (WGS) entry which is preliminary data.</text>
</comment>
<evidence type="ECO:0000259" key="1">
    <source>
        <dbReference type="Pfam" id="PF18962"/>
    </source>
</evidence>
<dbReference type="OrthoDB" id="9811934at2"/>
<protein>
    <submittedName>
        <fullName evidence="2">T9SS type A sorting domain-containing protein</fullName>
    </submittedName>
</protein>
<dbReference type="NCBIfam" id="TIGR04183">
    <property type="entry name" value="Por_Secre_tail"/>
    <property type="match status" value="1"/>
</dbReference>
<dbReference type="Proteomes" id="UP000281028">
    <property type="component" value="Unassembled WGS sequence"/>
</dbReference>
<dbReference type="Pfam" id="PF18962">
    <property type="entry name" value="Por_Secre_tail"/>
    <property type="match status" value="1"/>
</dbReference>
<evidence type="ECO:0000313" key="2">
    <source>
        <dbReference type="EMBL" id="NSL85943.1"/>
    </source>
</evidence>
<keyword evidence="3" id="KW-1185">Reference proteome</keyword>
<accession>A0A9Q5GV41</accession>
<evidence type="ECO:0000313" key="3">
    <source>
        <dbReference type="Proteomes" id="UP000281028"/>
    </source>
</evidence>
<dbReference type="EMBL" id="RIAR02000001">
    <property type="protein sequence ID" value="NSL85943.1"/>
    <property type="molecule type" value="Genomic_DNA"/>
</dbReference>